<accession>A0AAN6S966</accession>
<sequence length="430" mass="48761">MSEQISDQIEASSSCIDAFFTRNGLPASTRALCWEFIRHRCPDLSTATEAPSQGYCSFTFCLGDDTIIQFRPPAHQIDPGVTNRAREVFGDYAPDTRFIGKLSVPISGETKSLFVYTMSRIRGISLAQVRLEWRASDVRTRVIREREELVRGFAELLARSWKKAVKPADPDLPHLKGTVGWSLRWRLNKMHSDLPARFRRTVEKVLERLHDIEALSWVLTHGDLVPANIMLALNQGTEPGLRLSGLLDWAEAEYLPFGVCLYGLEELLGESTTTQEGGNVVDSNALRSSFWAELETLIPEVRSMCETVRLAGLLGVLLWHGIAFDDGRLDRVVQEGVDDEEIQRLDVMLDGKYHKEGVSRHDRHYRLESAQVVDEKREQQKQPRRFEAPKKEEVGGAFGVALHYQRRYAWRLDMLSYTLKGEESARESGG</sequence>
<feature type="compositionally biased region" description="Basic and acidic residues" evidence="1">
    <location>
        <begin position="373"/>
        <end position="389"/>
    </location>
</feature>
<dbReference type="InterPro" id="IPR011009">
    <property type="entry name" value="Kinase-like_dom_sf"/>
</dbReference>
<proteinExistence type="predicted"/>
<dbReference type="InterPro" id="IPR051678">
    <property type="entry name" value="AGP_Transferase"/>
</dbReference>
<evidence type="ECO:0000313" key="3">
    <source>
        <dbReference type="EMBL" id="KAK3944688.1"/>
    </source>
</evidence>
<name>A0AAN6S966_9PEZI</name>
<dbReference type="PANTHER" id="PTHR21310">
    <property type="entry name" value="AMINOGLYCOSIDE PHOSPHOTRANSFERASE-RELATED-RELATED"/>
    <property type="match status" value="1"/>
</dbReference>
<dbReference type="SUPFAM" id="SSF56112">
    <property type="entry name" value="Protein kinase-like (PK-like)"/>
    <property type="match status" value="1"/>
</dbReference>
<protein>
    <recommendedName>
        <fullName evidence="2">Aminoglycoside phosphotransferase domain-containing protein</fullName>
    </recommendedName>
</protein>
<dbReference type="PANTHER" id="PTHR21310:SF59">
    <property type="entry name" value="AMINOGLYCOSIDE PHOSPHOTRANSFERASE DOMAIN-CONTAINING PROTEIN"/>
    <property type="match status" value="1"/>
</dbReference>
<keyword evidence="4" id="KW-1185">Reference proteome</keyword>
<evidence type="ECO:0000259" key="2">
    <source>
        <dbReference type="Pfam" id="PF01636"/>
    </source>
</evidence>
<dbReference type="Pfam" id="PF01636">
    <property type="entry name" value="APH"/>
    <property type="match status" value="1"/>
</dbReference>
<feature type="region of interest" description="Disordered" evidence="1">
    <location>
        <begin position="369"/>
        <end position="389"/>
    </location>
</feature>
<dbReference type="InterPro" id="IPR002575">
    <property type="entry name" value="Aminoglycoside_PTrfase"/>
</dbReference>
<reference evidence="4" key="1">
    <citation type="journal article" date="2023" name="Mol. Phylogenet. Evol.">
        <title>Genome-scale phylogeny and comparative genomics of the fungal order Sordariales.</title>
        <authorList>
            <person name="Hensen N."/>
            <person name="Bonometti L."/>
            <person name="Westerberg I."/>
            <person name="Brannstrom I.O."/>
            <person name="Guillou S."/>
            <person name="Cros-Aarteil S."/>
            <person name="Calhoun S."/>
            <person name="Haridas S."/>
            <person name="Kuo A."/>
            <person name="Mondo S."/>
            <person name="Pangilinan J."/>
            <person name="Riley R."/>
            <person name="LaButti K."/>
            <person name="Andreopoulos B."/>
            <person name="Lipzen A."/>
            <person name="Chen C."/>
            <person name="Yan M."/>
            <person name="Daum C."/>
            <person name="Ng V."/>
            <person name="Clum A."/>
            <person name="Steindorff A."/>
            <person name="Ohm R.A."/>
            <person name="Martin F."/>
            <person name="Silar P."/>
            <person name="Natvig D.O."/>
            <person name="Lalanne C."/>
            <person name="Gautier V."/>
            <person name="Ament-Velasquez S.L."/>
            <person name="Kruys A."/>
            <person name="Hutchinson M.I."/>
            <person name="Powell A.J."/>
            <person name="Barry K."/>
            <person name="Miller A.N."/>
            <person name="Grigoriev I.V."/>
            <person name="Debuchy R."/>
            <person name="Gladieux P."/>
            <person name="Hiltunen Thoren M."/>
            <person name="Johannesson H."/>
        </authorList>
    </citation>
    <scope>NUCLEOTIDE SEQUENCE [LARGE SCALE GENOMIC DNA]</scope>
    <source>
        <strain evidence="4">CBS 340.73</strain>
    </source>
</reference>
<feature type="domain" description="Aminoglycoside phosphotransferase" evidence="2">
    <location>
        <begin position="140"/>
        <end position="254"/>
    </location>
</feature>
<dbReference type="EMBL" id="MU853758">
    <property type="protein sequence ID" value="KAK3944688.1"/>
    <property type="molecule type" value="Genomic_DNA"/>
</dbReference>
<comment type="caution">
    <text evidence="3">The sequence shown here is derived from an EMBL/GenBank/DDBJ whole genome shotgun (WGS) entry which is preliminary data.</text>
</comment>
<dbReference type="Proteomes" id="UP001303473">
    <property type="component" value="Unassembled WGS sequence"/>
</dbReference>
<evidence type="ECO:0000256" key="1">
    <source>
        <dbReference type="SAM" id="MobiDB-lite"/>
    </source>
</evidence>
<evidence type="ECO:0000313" key="4">
    <source>
        <dbReference type="Proteomes" id="UP001303473"/>
    </source>
</evidence>
<dbReference type="Gene3D" id="3.90.1200.10">
    <property type="match status" value="1"/>
</dbReference>
<dbReference type="AlphaFoldDB" id="A0AAN6S966"/>
<organism evidence="3 4">
    <name type="scientific">Diplogelasinospora grovesii</name>
    <dbReference type="NCBI Taxonomy" id="303347"/>
    <lineage>
        <taxon>Eukaryota</taxon>
        <taxon>Fungi</taxon>
        <taxon>Dikarya</taxon>
        <taxon>Ascomycota</taxon>
        <taxon>Pezizomycotina</taxon>
        <taxon>Sordariomycetes</taxon>
        <taxon>Sordariomycetidae</taxon>
        <taxon>Sordariales</taxon>
        <taxon>Diplogelasinosporaceae</taxon>
        <taxon>Diplogelasinospora</taxon>
    </lineage>
</organism>
<gene>
    <name evidence="3" type="ORF">QBC46DRAFT_251481</name>
</gene>